<evidence type="ECO:0000313" key="3">
    <source>
        <dbReference type="Proteomes" id="UP001458880"/>
    </source>
</evidence>
<comment type="caution">
    <text evidence="2">The sequence shown here is derived from an EMBL/GenBank/DDBJ whole genome shotgun (WGS) entry which is preliminary data.</text>
</comment>
<name>A0AAW1L6E3_POPJA</name>
<dbReference type="Proteomes" id="UP001458880">
    <property type="component" value="Unassembled WGS sequence"/>
</dbReference>
<dbReference type="AlphaFoldDB" id="A0AAW1L6E3"/>
<dbReference type="EMBL" id="JASPKY010000166">
    <property type="protein sequence ID" value="KAK9728830.1"/>
    <property type="molecule type" value="Genomic_DNA"/>
</dbReference>
<proteinExistence type="predicted"/>
<keyword evidence="3" id="KW-1185">Reference proteome</keyword>
<feature type="region of interest" description="Disordered" evidence="1">
    <location>
        <begin position="1"/>
        <end position="84"/>
    </location>
</feature>
<evidence type="ECO:0000256" key="1">
    <source>
        <dbReference type="SAM" id="MobiDB-lite"/>
    </source>
</evidence>
<gene>
    <name evidence="2" type="ORF">QE152_g17008</name>
</gene>
<accession>A0AAW1L6E3</accession>
<feature type="compositionally biased region" description="Basic and acidic residues" evidence="1">
    <location>
        <begin position="32"/>
        <end position="45"/>
    </location>
</feature>
<organism evidence="2 3">
    <name type="scientific">Popillia japonica</name>
    <name type="common">Japanese beetle</name>
    <dbReference type="NCBI Taxonomy" id="7064"/>
    <lineage>
        <taxon>Eukaryota</taxon>
        <taxon>Metazoa</taxon>
        <taxon>Ecdysozoa</taxon>
        <taxon>Arthropoda</taxon>
        <taxon>Hexapoda</taxon>
        <taxon>Insecta</taxon>
        <taxon>Pterygota</taxon>
        <taxon>Neoptera</taxon>
        <taxon>Endopterygota</taxon>
        <taxon>Coleoptera</taxon>
        <taxon>Polyphaga</taxon>
        <taxon>Scarabaeiformia</taxon>
        <taxon>Scarabaeidae</taxon>
        <taxon>Rutelinae</taxon>
        <taxon>Popillia</taxon>
    </lineage>
</organism>
<sequence>MTEEGQKKKSGRPADHERDPSTLSRYSIFIRDAAEKEAGKLEKQTPLRSAKSEISIKNNKQGPLYSANKKKYDPTPPPSYQPSPFRNVWQLLNFLLTSPP</sequence>
<feature type="compositionally biased region" description="Basic and acidic residues" evidence="1">
    <location>
        <begin position="1"/>
        <end position="20"/>
    </location>
</feature>
<protein>
    <submittedName>
        <fullName evidence="2">Uncharacterized protein</fullName>
    </submittedName>
</protein>
<evidence type="ECO:0000313" key="2">
    <source>
        <dbReference type="EMBL" id="KAK9728830.1"/>
    </source>
</evidence>
<reference evidence="2 3" key="1">
    <citation type="journal article" date="2024" name="BMC Genomics">
        <title>De novo assembly and annotation of Popillia japonica's genome with initial clues to its potential as an invasive pest.</title>
        <authorList>
            <person name="Cucini C."/>
            <person name="Boschi S."/>
            <person name="Funari R."/>
            <person name="Cardaioli E."/>
            <person name="Iannotti N."/>
            <person name="Marturano G."/>
            <person name="Paoli F."/>
            <person name="Bruttini M."/>
            <person name="Carapelli A."/>
            <person name="Frati F."/>
            <person name="Nardi F."/>
        </authorList>
    </citation>
    <scope>NUCLEOTIDE SEQUENCE [LARGE SCALE GENOMIC DNA]</scope>
    <source>
        <strain evidence="2">DMR45628</strain>
    </source>
</reference>